<accession>A0ABP6Q9Z1</accession>
<dbReference type="RefSeq" id="WP_344828789.1">
    <property type="nucleotide sequence ID" value="NZ_BAAAUV010000007.1"/>
</dbReference>
<protein>
    <submittedName>
        <fullName evidence="1">Uncharacterized protein</fullName>
    </submittedName>
</protein>
<proteinExistence type="predicted"/>
<sequence>MTNQPDWQRSRLRDRLEAIRARSAKSTSWRGTTSYLLKLVNHEGQVPVKTRLSREDLLFLTSARDELTGFAELGLRILELHQPRDGGGVSSDPSTPLRRCRSCMGRWPCPTYRALTDTLDL</sequence>
<comment type="caution">
    <text evidence="1">The sequence shown here is derived from an EMBL/GenBank/DDBJ whole genome shotgun (WGS) entry which is preliminary data.</text>
</comment>
<reference evidence="2" key="1">
    <citation type="journal article" date="2019" name="Int. J. Syst. Evol. Microbiol.">
        <title>The Global Catalogue of Microorganisms (GCM) 10K type strain sequencing project: providing services to taxonomists for standard genome sequencing and annotation.</title>
        <authorList>
            <consortium name="The Broad Institute Genomics Platform"/>
            <consortium name="The Broad Institute Genome Sequencing Center for Infectious Disease"/>
            <person name="Wu L."/>
            <person name="Ma J."/>
        </authorList>
    </citation>
    <scope>NUCLEOTIDE SEQUENCE [LARGE SCALE GENOMIC DNA]</scope>
    <source>
        <strain evidence="2">JCM 9377</strain>
    </source>
</reference>
<evidence type="ECO:0000313" key="2">
    <source>
        <dbReference type="Proteomes" id="UP001501237"/>
    </source>
</evidence>
<name>A0ABP6Q9Z1_9ACTN</name>
<evidence type="ECO:0000313" key="1">
    <source>
        <dbReference type="EMBL" id="GAA3212601.1"/>
    </source>
</evidence>
<dbReference type="Proteomes" id="UP001501237">
    <property type="component" value="Unassembled WGS sequence"/>
</dbReference>
<gene>
    <name evidence="1" type="ORF">GCM10010468_32050</name>
</gene>
<dbReference type="EMBL" id="BAAAUV010000007">
    <property type="protein sequence ID" value="GAA3212601.1"/>
    <property type="molecule type" value="Genomic_DNA"/>
</dbReference>
<organism evidence="1 2">
    <name type="scientific">Actinocorallia longicatena</name>
    <dbReference type="NCBI Taxonomy" id="111803"/>
    <lineage>
        <taxon>Bacteria</taxon>
        <taxon>Bacillati</taxon>
        <taxon>Actinomycetota</taxon>
        <taxon>Actinomycetes</taxon>
        <taxon>Streptosporangiales</taxon>
        <taxon>Thermomonosporaceae</taxon>
        <taxon>Actinocorallia</taxon>
    </lineage>
</organism>
<keyword evidence="2" id="KW-1185">Reference proteome</keyword>